<keyword evidence="10 13" id="KW-1133">Transmembrane helix</keyword>
<feature type="transmembrane region" description="Helical" evidence="13">
    <location>
        <begin position="119"/>
        <end position="143"/>
    </location>
</feature>
<evidence type="ECO:0000259" key="14">
    <source>
        <dbReference type="Pfam" id="PF02705"/>
    </source>
</evidence>
<evidence type="ECO:0000256" key="5">
    <source>
        <dbReference type="ARBA" id="ARBA00022519"/>
    </source>
</evidence>
<evidence type="ECO:0000256" key="9">
    <source>
        <dbReference type="ARBA" id="ARBA00022958"/>
    </source>
</evidence>
<feature type="transmembrane region" description="Helical" evidence="13">
    <location>
        <begin position="262"/>
        <end position="284"/>
    </location>
</feature>
<dbReference type="InterPro" id="IPR053951">
    <property type="entry name" value="K_trans_N"/>
</dbReference>
<dbReference type="InterPro" id="IPR023051">
    <property type="entry name" value="Kup"/>
</dbReference>
<feature type="transmembrane region" description="Helical" evidence="13">
    <location>
        <begin position="155"/>
        <end position="174"/>
    </location>
</feature>
<keyword evidence="11 13" id="KW-0406">Ion transport</keyword>
<evidence type="ECO:0000313" key="16">
    <source>
        <dbReference type="EMBL" id="APG09777.1"/>
    </source>
</evidence>
<evidence type="ECO:0000256" key="1">
    <source>
        <dbReference type="ARBA" id="ARBA00004141"/>
    </source>
</evidence>
<feature type="transmembrane region" description="Helical" evidence="13">
    <location>
        <begin position="304"/>
        <end position="326"/>
    </location>
</feature>
<evidence type="ECO:0000256" key="4">
    <source>
        <dbReference type="ARBA" id="ARBA00022475"/>
    </source>
</evidence>
<keyword evidence="12 13" id="KW-0472">Membrane</keyword>
<dbReference type="InterPro" id="IPR053952">
    <property type="entry name" value="K_trans_C"/>
</dbReference>
<evidence type="ECO:0000256" key="2">
    <source>
        <dbReference type="ARBA" id="ARBA00007019"/>
    </source>
</evidence>
<dbReference type="Pfam" id="PF22776">
    <property type="entry name" value="K_trans_C"/>
    <property type="match status" value="1"/>
</dbReference>
<evidence type="ECO:0000256" key="7">
    <source>
        <dbReference type="ARBA" id="ARBA00022692"/>
    </source>
</evidence>
<dbReference type="PANTHER" id="PTHR30540">
    <property type="entry name" value="OSMOTIC STRESS POTASSIUM TRANSPORTER"/>
    <property type="match status" value="1"/>
</dbReference>
<organism evidence="16 17">
    <name type="scientific">Bradyrhizobium japonicum</name>
    <dbReference type="NCBI Taxonomy" id="375"/>
    <lineage>
        <taxon>Bacteria</taxon>
        <taxon>Pseudomonadati</taxon>
        <taxon>Pseudomonadota</taxon>
        <taxon>Alphaproteobacteria</taxon>
        <taxon>Hyphomicrobiales</taxon>
        <taxon>Nitrobacteraceae</taxon>
        <taxon>Bradyrhizobium</taxon>
    </lineage>
</organism>
<accession>A0A1L3F900</accession>
<comment type="similarity">
    <text evidence="2 13">Belongs to the HAK/KUP transporter (TC 2.A.72) family.</text>
</comment>
<keyword evidence="3 13" id="KW-0813">Transport</keyword>
<sequence>MPYASTATLSAGSDFNGRPHRCIEPSPGRATILLALGIVYGDLGTSPLYTLQTIAHLMGRAFDADAALGSLSLVFWSLIVTISIKYSLLVMRADNHGEGGILALMAMTGARWSGRGRSLLIAGLFGAALIYGDGIITPAISVLSAVEGVNVATAIFKPYTMPIAVLILLGLFALQTHGTASVGKAFGPIMLLWFITIGGLGVFGLFSHPEVLAALDPSCGLRLLTTHGFAGFAVLGGVFLAVTGGEALYADMGHVGRAPIRVAWYCIVLPALILNYAGQVAAFIASPDLDSNPFFKLAPSVALYPLVALATLATIIASQAIITGCFSMTRQAMQLGWFPGIRIRQTSADEYGQIYVPFVNWTMMLMTIALTATFGTSDRLAGAYGTAVSTTMVLTTILLFEVTCRRWHWPLWQSVAIAVVLLGVDLSFFAANLLKLLEGGWIPLTFGLLVFIVMITWHSGITTLHKRNAKYSETAAAFLGRLTAEDIVRVPGTGIFLTRFGKGMPPIIVNYVTQTRSLFETVVALSVSFESTPRVWPADRIKCEKLGKGLWHMTVHFGFVEIPDLPSAISAARREGLPAWDRPTFYIERYDAVSRSKRPWLSRWRVALFAFMSRNSAHAVDRFRIPSKELVEIGRRIEL</sequence>
<evidence type="ECO:0000256" key="3">
    <source>
        <dbReference type="ARBA" id="ARBA00022448"/>
    </source>
</evidence>
<feature type="transmembrane region" description="Helical" evidence="13">
    <location>
        <begin position="354"/>
        <end position="375"/>
    </location>
</feature>
<feature type="transmembrane region" description="Helical" evidence="13">
    <location>
        <begin position="66"/>
        <end position="84"/>
    </location>
</feature>
<keyword evidence="8 13" id="KW-0769">Symport</keyword>
<dbReference type="AlphaFoldDB" id="A0A1L3F900"/>
<keyword evidence="7 13" id="KW-0812">Transmembrane</keyword>
<protein>
    <recommendedName>
        <fullName evidence="13">Probable potassium transport system protein Kup</fullName>
    </recommendedName>
</protein>
<feature type="domain" description="K+ potassium transporter C-terminal" evidence="15">
    <location>
        <begin position="491"/>
        <end position="639"/>
    </location>
</feature>
<dbReference type="HAMAP" id="MF_01522">
    <property type="entry name" value="Kup"/>
    <property type="match status" value="1"/>
</dbReference>
<dbReference type="InterPro" id="IPR003855">
    <property type="entry name" value="K+_transporter"/>
</dbReference>
<dbReference type="GO" id="GO:0005886">
    <property type="term" value="C:plasma membrane"/>
    <property type="evidence" value="ECO:0007669"/>
    <property type="project" value="UniProtKB-SubCell"/>
</dbReference>
<dbReference type="OrthoDB" id="9805577at2"/>
<keyword evidence="6 13" id="KW-0633">Potassium transport</keyword>
<proteinExistence type="inferred from homology"/>
<feature type="transmembrane region" description="Helical" evidence="13">
    <location>
        <begin position="186"/>
        <end position="208"/>
    </location>
</feature>
<dbReference type="RefSeq" id="WP_081369182.1">
    <property type="nucleotide sequence ID" value="NZ_CP017637.1"/>
</dbReference>
<keyword evidence="5" id="KW-0997">Cell inner membrane</keyword>
<gene>
    <name evidence="13" type="primary">kup</name>
    <name evidence="16" type="ORF">BKD09_15670</name>
</gene>
<evidence type="ECO:0000256" key="13">
    <source>
        <dbReference type="HAMAP-Rule" id="MF_01522"/>
    </source>
</evidence>
<feature type="domain" description="K+ potassium transporter integral membrane" evidence="14">
    <location>
        <begin position="32"/>
        <end position="478"/>
    </location>
</feature>
<dbReference type="GO" id="GO:0015079">
    <property type="term" value="F:potassium ion transmembrane transporter activity"/>
    <property type="evidence" value="ECO:0007669"/>
    <property type="project" value="UniProtKB-UniRule"/>
</dbReference>
<comment type="function">
    <text evidence="13">Transport of potassium into the cell. Likely operates as a K(+):H(+) symporter.</text>
</comment>
<keyword evidence="9 13" id="KW-0630">Potassium</keyword>
<dbReference type="Proteomes" id="UP000181962">
    <property type="component" value="Chromosome"/>
</dbReference>
<name>A0A1L3F900_BRAJP</name>
<evidence type="ECO:0000313" key="17">
    <source>
        <dbReference type="Proteomes" id="UP000181962"/>
    </source>
</evidence>
<feature type="transmembrane region" description="Helical" evidence="13">
    <location>
        <begin position="381"/>
        <end position="400"/>
    </location>
</feature>
<dbReference type="PANTHER" id="PTHR30540:SF79">
    <property type="entry name" value="LOW AFFINITY POTASSIUM TRANSPORT SYSTEM PROTEIN KUP"/>
    <property type="match status" value="1"/>
</dbReference>
<comment type="catalytic activity">
    <reaction evidence="13">
        <text>K(+)(in) + H(+)(in) = K(+)(out) + H(+)(out)</text>
        <dbReference type="Rhea" id="RHEA:28490"/>
        <dbReference type="ChEBI" id="CHEBI:15378"/>
        <dbReference type="ChEBI" id="CHEBI:29103"/>
    </reaction>
</comment>
<dbReference type="GO" id="GO:0015293">
    <property type="term" value="F:symporter activity"/>
    <property type="evidence" value="ECO:0007669"/>
    <property type="project" value="UniProtKB-UniRule"/>
</dbReference>
<keyword evidence="4 13" id="KW-1003">Cell membrane</keyword>
<evidence type="ECO:0000259" key="15">
    <source>
        <dbReference type="Pfam" id="PF22776"/>
    </source>
</evidence>
<evidence type="ECO:0000256" key="12">
    <source>
        <dbReference type="ARBA" id="ARBA00023136"/>
    </source>
</evidence>
<comment type="subcellular location">
    <subcellularLocation>
        <location evidence="13">Cell membrane</location>
        <topology evidence="13">Multi-pass membrane protein</topology>
    </subcellularLocation>
    <subcellularLocation>
        <location evidence="1">Membrane</location>
        <topology evidence="1">Multi-pass membrane protein</topology>
    </subcellularLocation>
</comment>
<dbReference type="Pfam" id="PF02705">
    <property type="entry name" value="K_trans"/>
    <property type="match status" value="1"/>
</dbReference>
<dbReference type="EMBL" id="CP017637">
    <property type="protein sequence ID" value="APG09777.1"/>
    <property type="molecule type" value="Genomic_DNA"/>
</dbReference>
<evidence type="ECO:0000256" key="11">
    <source>
        <dbReference type="ARBA" id="ARBA00023065"/>
    </source>
</evidence>
<evidence type="ECO:0000256" key="10">
    <source>
        <dbReference type="ARBA" id="ARBA00022989"/>
    </source>
</evidence>
<feature type="transmembrane region" description="Helical" evidence="13">
    <location>
        <begin position="228"/>
        <end position="250"/>
    </location>
</feature>
<feature type="transmembrane region" description="Helical" evidence="13">
    <location>
        <begin position="440"/>
        <end position="457"/>
    </location>
</feature>
<feature type="transmembrane region" description="Helical" evidence="13">
    <location>
        <begin position="412"/>
        <end position="434"/>
    </location>
</feature>
<reference evidence="16 17" key="1">
    <citation type="submission" date="2016-11" db="EMBL/GenBank/DDBJ databases">
        <title>Complete Genome Sequence of Bradyrhizobium sp. strain J5, an isolated from soybean nodule in Hokkaido.</title>
        <authorList>
            <person name="Kanehara K."/>
        </authorList>
    </citation>
    <scope>NUCLEOTIDE SEQUENCE [LARGE SCALE GENOMIC DNA]</scope>
    <source>
        <strain evidence="16 17">J5</strain>
    </source>
</reference>
<evidence type="ECO:0000256" key="8">
    <source>
        <dbReference type="ARBA" id="ARBA00022847"/>
    </source>
</evidence>
<evidence type="ECO:0000256" key="6">
    <source>
        <dbReference type="ARBA" id="ARBA00022538"/>
    </source>
</evidence>